<dbReference type="PANTHER" id="PTHR13847:SF283">
    <property type="entry name" value="TRNA 5-METHYLAMINOMETHYL-2-THIOURIDINE BIOSYNTHESIS BIFUNCTIONAL PROTEIN MNMC"/>
    <property type="match status" value="1"/>
</dbReference>
<dbReference type="Pfam" id="PF01266">
    <property type="entry name" value="DAO"/>
    <property type="match status" value="1"/>
</dbReference>
<evidence type="ECO:0000313" key="11">
    <source>
        <dbReference type="EMBL" id="VAX30535.1"/>
    </source>
</evidence>
<evidence type="ECO:0000256" key="8">
    <source>
        <dbReference type="ARBA" id="ARBA00023002"/>
    </source>
</evidence>
<evidence type="ECO:0000256" key="6">
    <source>
        <dbReference type="ARBA" id="ARBA00022694"/>
    </source>
</evidence>
<dbReference type="SUPFAM" id="SSF51905">
    <property type="entry name" value="FAD/NAD(P)-binding domain"/>
    <property type="match status" value="1"/>
</dbReference>
<dbReference type="InterPro" id="IPR036188">
    <property type="entry name" value="FAD/NAD-bd_sf"/>
</dbReference>
<evidence type="ECO:0000256" key="7">
    <source>
        <dbReference type="ARBA" id="ARBA00022827"/>
    </source>
</evidence>
<dbReference type="InterPro" id="IPR006076">
    <property type="entry name" value="FAD-dep_OxRdtase"/>
</dbReference>
<keyword evidence="7" id="KW-0274">FAD</keyword>
<gene>
    <name evidence="11" type="ORF">MNBD_NITROSPIRAE01-756</name>
</gene>
<keyword evidence="2" id="KW-0489">Methyltransferase</keyword>
<name>A0A3B1DFN5_9ZZZZ</name>
<evidence type="ECO:0000259" key="10">
    <source>
        <dbReference type="Pfam" id="PF01266"/>
    </source>
</evidence>
<proteinExistence type="predicted"/>
<evidence type="ECO:0000256" key="2">
    <source>
        <dbReference type="ARBA" id="ARBA00022603"/>
    </source>
</evidence>
<keyword evidence="8" id="KW-0560">Oxidoreductase</keyword>
<dbReference type="GO" id="GO:0008033">
    <property type="term" value="P:tRNA processing"/>
    <property type="evidence" value="ECO:0007669"/>
    <property type="project" value="UniProtKB-KW"/>
</dbReference>
<protein>
    <recommendedName>
        <fullName evidence="10">FAD dependent oxidoreductase domain-containing protein</fullName>
    </recommendedName>
</protein>
<evidence type="ECO:0000256" key="4">
    <source>
        <dbReference type="ARBA" id="ARBA00022679"/>
    </source>
</evidence>
<feature type="domain" description="FAD dependent oxidoreductase" evidence="10">
    <location>
        <begin position="2"/>
        <end position="360"/>
    </location>
</feature>
<keyword evidence="6" id="KW-0819">tRNA processing</keyword>
<evidence type="ECO:0000256" key="3">
    <source>
        <dbReference type="ARBA" id="ARBA00022630"/>
    </source>
</evidence>
<dbReference type="GO" id="GO:0032259">
    <property type="term" value="P:methylation"/>
    <property type="evidence" value="ECO:0007669"/>
    <property type="project" value="UniProtKB-KW"/>
</dbReference>
<keyword evidence="3" id="KW-0285">Flavoprotein</keyword>
<dbReference type="EMBL" id="UOGF01000060">
    <property type="protein sequence ID" value="VAX30535.1"/>
    <property type="molecule type" value="Genomic_DNA"/>
</dbReference>
<keyword evidence="5" id="KW-0949">S-adenosyl-L-methionine</keyword>
<evidence type="ECO:0000256" key="5">
    <source>
        <dbReference type="ARBA" id="ARBA00022691"/>
    </source>
</evidence>
<evidence type="ECO:0000256" key="1">
    <source>
        <dbReference type="ARBA" id="ARBA00022490"/>
    </source>
</evidence>
<dbReference type="Gene3D" id="3.50.50.60">
    <property type="entry name" value="FAD/NAD(P)-binding domain"/>
    <property type="match status" value="1"/>
</dbReference>
<dbReference type="SUPFAM" id="SSF54373">
    <property type="entry name" value="FAD-linked reductases, C-terminal domain"/>
    <property type="match status" value="1"/>
</dbReference>
<dbReference type="GO" id="GO:0008168">
    <property type="term" value="F:methyltransferase activity"/>
    <property type="evidence" value="ECO:0007669"/>
    <property type="project" value="UniProtKB-KW"/>
</dbReference>
<keyword evidence="4" id="KW-0808">Transferase</keyword>
<evidence type="ECO:0000256" key="9">
    <source>
        <dbReference type="ARBA" id="ARBA00023268"/>
    </source>
</evidence>
<dbReference type="GO" id="GO:0016645">
    <property type="term" value="F:oxidoreductase activity, acting on the CH-NH group of donors"/>
    <property type="evidence" value="ECO:0007669"/>
    <property type="project" value="InterPro"/>
</dbReference>
<keyword evidence="9" id="KW-0511">Multifunctional enzyme</keyword>
<dbReference type="NCBIfam" id="TIGR03197">
    <property type="entry name" value="MnmC_Cterm"/>
    <property type="match status" value="1"/>
</dbReference>
<dbReference type="AlphaFoldDB" id="A0A3B1DFN5"/>
<reference evidence="11" key="1">
    <citation type="submission" date="2018-06" db="EMBL/GenBank/DDBJ databases">
        <authorList>
            <person name="Zhirakovskaya E."/>
        </authorList>
    </citation>
    <scope>NUCLEOTIDE SEQUENCE</scope>
</reference>
<accession>A0A3B1DFN5</accession>
<dbReference type="GO" id="GO:0005737">
    <property type="term" value="C:cytoplasm"/>
    <property type="evidence" value="ECO:0007669"/>
    <property type="project" value="TreeGrafter"/>
</dbReference>
<dbReference type="Gene3D" id="3.30.9.10">
    <property type="entry name" value="D-Amino Acid Oxidase, subunit A, domain 2"/>
    <property type="match status" value="1"/>
</dbReference>
<dbReference type="InterPro" id="IPR017610">
    <property type="entry name" value="tRNA_S-uridine_synth_MnmC_C"/>
</dbReference>
<sequence length="395" mass="44169">MGAGLAGITSAWALAKRGWQIDLLDRRTEIAREGSGNALGILMPRISLGKNAETSFYNSAYLKALHECKALKEKYPDFLWRQDGVLQIATSERIKKQMRQLDCKSDFARVLSPEASNAQAGVAINRPSFYFPLAGCLSPRALCRHLIDEIAGQIKIHLNTRIQHLSQKDGTWSLWHQDGTCILKSETVILANAAQVLTFKETRWVSLDVARGQTTLVTATPKSKKISCAICFEGYILPEVKGQHLVGASFIRGDHNTEIRGEEHLKNINKLMKLFPKCFDFEIKNLEGHAALRAISPDRMPLVGPVADLDFFKTHYHELHHGKINRDYPRARHLKGLYLNTGHGARGLCSSFLSAEVLAAQICNETLPVSETTREALDPSRFLIRDLKAGKYKEK</sequence>
<keyword evidence="1" id="KW-0963">Cytoplasm</keyword>
<organism evidence="11">
    <name type="scientific">hydrothermal vent metagenome</name>
    <dbReference type="NCBI Taxonomy" id="652676"/>
    <lineage>
        <taxon>unclassified sequences</taxon>
        <taxon>metagenomes</taxon>
        <taxon>ecological metagenomes</taxon>
    </lineage>
</organism>
<dbReference type="PANTHER" id="PTHR13847">
    <property type="entry name" value="SARCOSINE DEHYDROGENASE-RELATED"/>
    <property type="match status" value="1"/>
</dbReference>